<feature type="compositionally biased region" description="Polar residues" evidence="1">
    <location>
        <begin position="431"/>
        <end position="445"/>
    </location>
</feature>
<organism evidence="3 4">
    <name type="scientific">Lactarius akahatsu</name>
    <dbReference type="NCBI Taxonomy" id="416441"/>
    <lineage>
        <taxon>Eukaryota</taxon>
        <taxon>Fungi</taxon>
        <taxon>Dikarya</taxon>
        <taxon>Basidiomycota</taxon>
        <taxon>Agaricomycotina</taxon>
        <taxon>Agaricomycetes</taxon>
        <taxon>Russulales</taxon>
        <taxon>Russulaceae</taxon>
        <taxon>Lactarius</taxon>
    </lineage>
</organism>
<reference evidence="3" key="1">
    <citation type="submission" date="2022-01" db="EMBL/GenBank/DDBJ databases">
        <title>Comparative genomics reveals a dynamic genome evolution in the ectomycorrhizal milk-cap (Lactarius) mushrooms.</title>
        <authorList>
            <consortium name="DOE Joint Genome Institute"/>
            <person name="Lebreton A."/>
            <person name="Tang N."/>
            <person name="Kuo A."/>
            <person name="LaButti K."/>
            <person name="Drula E."/>
            <person name="Barry K."/>
            <person name="Clum A."/>
            <person name="Lipzen A."/>
            <person name="Mousain D."/>
            <person name="Ng V."/>
            <person name="Wang R."/>
            <person name="Wang X."/>
            <person name="Dai Y."/>
            <person name="Henrissat B."/>
            <person name="Grigoriev I.V."/>
            <person name="Guerin-Laguette A."/>
            <person name="Yu F."/>
            <person name="Martin F.M."/>
        </authorList>
    </citation>
    <scope>NUCLEOTIDE SEQUENCE</scope>
    <source>
        <strain evidence="3">QP</strain>
    </source>
</reference>
<feature type="compositionally biased region" description="Acidic residues" evidence="1">
    <location>
        <begin position="208"/>
        <end position="217"/>
    </location>
</feature>
<feature type="compositionally biased region" description="Low complexity" evidence="1">
    <location>
        <begin position="269"/>
        <end position="284"/>
    </location>
</feature>
<feature type="compositionally biased region" description="Polar residues" evidence="1">
    <location>
        <begin position="487"/>
        <end position="498"/>
    </location>
</feature>
<sequence>MSLESSTRSASLTILSPKLPPLSASPSSDAPRLSTVTTTLSPQAEPFTMTSVLSSPPLADGQILSPFPTSSPTPADTENKTDSTTEADASIIEALKSKERLFVLRVGGDMERLVNERKGRVEIPTATSYQRLLVHRCSAYYKVIPESDSGSRSIWISFSTESRIPPKRIAELVPVEQTKQPAIKIMSRSVQDRIRAQSQSRTGSVNGEDAESSDVEPSEAGSLGGRSGAPNRLKKALTLEEREAAYNEARSRIFMDFEEKAKEKENDMSASSSTFSLVSGSASTSGGGSSSAGDIDDSISTAPTESEFSGPVARDGKGERRNGSGTNSAGSSRSMHPPKHPSSSRNSRAPSPSVTYASIYEPAPVTVPYDSSQGPPMQLPYGQPFMYPYSPPPPPPGQGPGQGFMGPMPYYSYGYPQPPQSLPPQHHGLNSDPSGSGADPQTSSHFVPPPHHPQQMVYMGPYPWMHNPATGAPPASHPGTPSLPHPHSSQYSFAQPSAPQYGGFNVPTYFSSMGPPMHAPSQGQQQPTHPVGMAPLPQNNEFGIRVMPPITMNNDHADLRGRKRGNSRTSGGSLSYTPAFGYPGPLGGSGVTSPIENGASPVGPRLNSTMRRTSGTSNGSRTPGDEASSVTSSTSSSSRTTSSQHPLPPRPDWAVGLKPNPTLHSTRPPARNGGARNHASSAPSVLLQPADFPPLGGARAPPMPSGVWTSGAGKAREPVGSAHRDANCGEAVERTPSKGMGLAPGPRPPRLASAIPPTHVTAPGGDGFVQDLEDGVGALAVGKEQL</sequence>
<feature type="compositionally biased region" description="Polar residues" evidence="1">
    <location>
        <begin position="606"/>
        <end position="621"/>
    </location>
</feature>
<proteinExistence type="predicted"/>
<gene>
    <name evidence="3" type="ORF">EDB92DRAFT_1829459</name>
</gene>
<feature type="compositionally biased region" description="Low complexity" evidence="1">
    <location>
        <begin position="341"/>
        <end position="353"/>
    </location>
</feature>
<feature type="compositionally biased region" description="Low complexity" evidence="1">
    <location>
        <begin position="628"/>
        <end position="643"/>
    </location>
</feature>
<dbReference type="GO" id="GO:0003676">
    <property type="term" value="F:nucleic acid binding"/>
    <property type="evidence" value="ECO:0007669"/>
    <property type="project" value="InterPro"/>
</dbReference>
<dbReference type="Proteomes" id="UP001201163">
    <property type="component" value="Unassembled WGS sequence"/>
</dbReference>
<feature type="compositionally biased region" description="Polar residues" evidence="1">
    <location>
        <begin position="323"/>
        <end position="334"/>
    </location>
</feature>
<feature type="region of interest" description="Disordered" evidence="1">
    <location>
        <begin position="512"/>
        <end position="757"/>
    </location>
</feature>
<feature type="compositionally biased region" description="Polar residues" evidence="1">
    <location>
        <begin position="1"/>
        <end position="14"/>
    </location>
</feature>
<feature type="compositionally biased region" description="Pro residues" evidence="1">
    <location>
        <begin position="389"/>
        <end position="398"/>
    </location>
</feature>
<feature type="region of interest" description="Disordered" evidence="1">
    <location>
        <begin position="1"/>
        <end position="84"/>
    </location>
</feature>
<dbReference type="InterPro" id="IPR051937">
    <property type="entry name" value="R3H_domain_containing"/>
</dbReference>
<evidence type="ECO:0000313" key="3">
    <source>
        <dbReference type="EMBL" id="KAH9000124.1"/>
    </source>
</evidence>
<dbReference type="PROSITE" id="PS51673">
    <property type="entry name" value="SUZ"/>
    <property type="match status" value="1"/>
</dbReference>
<evidence type="ECO:0000313" key="4">
    <source>
        <dbReference type="Proteomes" id="UP001201163"/>
    </source>
</evidence>
<dbReference type="Gene3D" id="3.30.1370.50">
    <property type="entry name" value="R3H-like domain"/>
    <property type="match status" value="1"/>
</dbReference>
<feature type="compositionally biased region" description="Low complexity" evidence="1">
    <location>
        <begin position="15"/>
        <end position="34"/>
    </location>
</feature>
<dbReference type="InterPro" id="IPR036867">
    <property type="entry name" value="R3H_dom_sf"/>
</dbReference>
<name>A0AAD4QHH4_9AGAM</name>
<accession>A0AAD4QHH4</accession>
<dbReference type="Pfam" id="PF12752">
    <property type="entry name" value="SUZ"/>
    <property type="match status" value="1"/>
</dbReference>
<dbReference type="AlphaFoldDB" id="A0AAD4QHH4"/>
<feature type="region of interest" description="Disordered" evidence="1">
    <location>
        <begin position="264"/>
        <end position="355"/>
    </location>
</feature>
<dbReference type="EMBL" id="JAKELL010000002">
    <property type="protein sequence ID" value="KAH9000124.1"/>
    <property type="molecule type" value="Genomic_DNA"/>
</dbReference>
<feature type="region of interest" description="Disordered" evidence="1">
    <location>
        <begin position="183"/>
        <end position="231"/>
    </location>
</feature>
<feature type="compositionally biased region" description="Polar residues" evidence="1">
    <location>
        <begin position="567"/>
        <end position="576"/>
    </location>
</feature>
<dbReference type="CDD" id="cd02642">
    <property type="entry name" value="R3H_encore_like"/>
    <property type="match status" value="1"/>
</dbReference>
<feature type="compositionally biased region" description="Low complexity" evidence="1">
    <location>
        <begin position="405"/>
        <end position="415"/>
    </location>
</feature>
<keyword evidence="4" id="KW-1185">Reference proteome</keyword>
<feature type="region of interest" description="Disordered" evidence="1">
    <location>
        <begin position="367"/>
        <end position="452"/>
    </location>
</feature>
<dbReference type="SUPFAM" id="SSF82708">
    <property type="entry name" value="R3H domain"/>
    <property type="match status" value="1"/>
</dbReference>
<feature type="compositionally biased region" description="Basic and acidic residues" evidence="1">
    <location>
        <begin position="714"/>
        <end position="736"/>
    </location>
</feature>
<dbReference type="PANTHER" id="PTHR15672">
    <property type="entry name" value="CAMP-REGULATED PHOSPHOPROTEIN 21 RELATED R3H DOMAIN CONTAINING PROTEIN"/>
    <property type="match status" value="1"/>
</dbReference>
<feature type="compositionally biased region" description="Polar residues" evidence="1">
    <location>
        <begin position="35"/>
        <end position="54"/>
    </location>
</feature>
<feature type="compositionally biased region" description="Polar residues" evidence="1">
    <location>
        <begin position="67"/>
        <end position="76"/>
    </location>
</feature>
<evidence type="ECO:0000256" key="1">
    <source>
        <dbReference type="SAM" id="MobiDB-lite"/>
    </source>
</evidence>
<evidence type="ECO:0000259" key="2">
    <source>
        <dbReference type="PROSITE" id="PS51673"/>
    </source>
</evidence>
<protein>
    <recommendedName>
        <fullName evidence="2">SUZ domain-containing protein</fullName>
    </recommendedName>
</protein>
<comment type="caution">
    <text evidence="3">The sequence shown here is derived from an EMBL/GenBank/DDBJ whole genome shotgun (WGS) entry which is preliminary data.</text>
</comment>
<feature type="region of interest" description="Disordered" evidence="1">
    <location>
        <begin position="469"/>
        <end position="498"/>
    </location>
</feature>
<dbReference type="InterPro" id="IPR024771">
    <property type="entry name" value="SUZ"/>
</dbReference>
<feature type="domain" description="SUZ" evidence="2">
    <location>
        <begin position="163"/>
        <end position="258"/>
    </location>
</feature>
<dbReference type="PANTHER" id="PTHR15672:SF8">
    <property type="entry name" value="PROTEIN ENCORE"/>
    <property type="match status" value="1"/>
</dbReference>
<feature type="compositionally biased region" description="Polar residues" evidence="1">
    <location>
        <begin position="196"/>
        <end position="205"/>
    </location>
</feature>